<dbReference type="EMBL" id="CP025958">
    <property type="protein sequence ID" value="AWM40139.1"/>
    <property type="molecule type" value="Genomic_DNA"/>
</dbReference>
<dbReference type="InterPro" id="IPR004437">
    <property type="entry name" value="ParB/RepB/Spo0J"/>
</dbReference>
<dbReference type="GO" id="GO:0005694">
    <property type="term" value="C:chromosome"/>
    <property type="evidence" value="ECO:0007669"/>
    <property type="project" value="TreeGrafter"/>
</dbReference>
<dbReference type="InterPro" id="IPR041468">
    <property type="entry name" value="HTH_ParB/Spo0J"/>
</dbReference>
<name>A0A2Z3H042_9BACT</name>
<dbReference type="OrthoDB" id="9802051at2"/>
<dbReference type="KEGG" id="gog:C1280_26130"/>
<dbReference type="SMART" id="SM00470">
    <property type="entry name" value="ParB"/>
    <property type="match status" value="1"/>
</dbReference>
<keyword evidence="5" id="KW-1185">Reference proteome</keyword>
<evidence type="ECO:0000313" key="5">
    <source>
        <dbReference type="Proteomes" id="UP000245802"/>
    </source>
</evidence>
<protein>
    <recommendedName>
        <fullName evidence="3">ParB-like N-terminal domain-containing protein</fullName>
    </recommendedName>
</protein>
<evidence type="ECO:0000259" key="3">
    <source>
        <dbReference type="SMART" id="SM00470"/>
    </source>
</evidence>
<reference evidence="4 5" key="1">
    <citation type="submission" date="2018-01" db="EMBL/GenBank/DDBJ databases">
        <title>G. obscuriglobus.</title>
        <authorList>
            <person name="Franke J."/>
            <person name="Blomberg W."/>
            <person name="Selmecki A."/>
        </authorList>
    </citation>
    <scope>NUCLEOTIDE SEQUENCE [LARGE SCALE GENOMIC DNA]</scope>
    <source>
        <strain evidence="4 5">DSM 5831</strain>
    </source>
</reference>
<dbReference type="AlphaFoldDB" id="A0A2Z3H042"/>
<evidence type="ECO:0000313" key="4">
    <source>
        <dbReference type="EMBL" id="AWM40139.1"/>
    </source>
</evidence>
<dbReference type="InterPro" id="IPR050336">
    <property type="entry name" value="Chromosome_partition/occlusion"/>
</dbReference>
<dbReference type="PANTHER" id="PTHR33375">
    <property type="entry name" value="CHROMOSOME-PARTITIONING PROTEIN PARB-RELATED"/>
    <property type="match status" value="1"/>
</dbReference>
<dbReference type="Pfam" id="PF17762">
    <property type="entry name" value="HTH_ParB"/>
    <property type="match status" value="1"/>
</dbReference>
<dbReference type="PANTHER" id="PTHR33375:SF1">
    <property type="entry name" value="CHROMOSOME-PARTITIONING PROTEIN PARB-RELATED"/>
    <property type="match status" value="1"/>
</dbReference>
<dbReference type="Gene3D" id="1.10.10.2830">
    <property type="match status" value="1"/>
</dbReference>
<dbReference type="SUPFAM" id="SSF110849">
    <property type="entry name" value="ParB/Sulfiredoxin"/>
    <property type="match status" value="1"/>
</dbReference>
<evidence type="ECO:0000256" key="2">
    <source>
        <dbReference type="ARBA" id="ARBA00022829"/>
    </source>
</evidence>
<dbReference type="NCBIfam" id="TIGR00180">
    <property type="entry name" value="parB_part"/>
    <property type="match status" value="1"/>
</dbReference>
<dbReference type="Proteomes" id="UP000245802">
    <property type="component" value="Chromosome"/>
</dbReference>
<evidence type="ECO:0000256" key="1">
    <source>
        <dbReference type="ARBA" id="ARBA00006295"/>
    </source>
</evidence>
<dbReference type="InterPro" id="IPR036086">
    <property type="entry name" value="ParB/Sulfiredoxin_sf"/>
</dbReference>
<dbReference type="RefSeq" id="WP_081471425.1">
    <property type="nucleotide sequence ID" value="NZ_CP025958.1"/>
</dbReference>
<dbReference type="GO" id="GO:0007059">
    <property type="term" value="P:chromosome segregation"/>
    <property type="evidence" value="ECO:0007669"/>
    <property type="project" value="UniProtKB-KW"/>
</dbReference>
<sequence>MSETPSCQTRMIVLIAVALLLPHEDNPRKLDQLTPAEKAELLDLGTSMVQDGQKQPIRVVKREDDRYTVISGHRRLLAARLVGMQSLSAIVLDGMPTRTELLVDQLIENEQRRGFSEIDRCEAYQALIRENNWTAKQLAEAVHVSESSVTKTLTLKRLCPELQGAVRTGLLRGSSAYHIARVGNPDKQKELAAAGLSRDALEVAVKGLLKGQPKGRKPGTAPVGTVLEKTAAGLEKVKTWARELATEIERLSKLNLDAAVVAETVARRFGATAEV</sequence>
<dbReference type="GO" id="GO:0045881">
    <property type="term" value="P:positive regulation of sporulation resulting in formation of a cellular spore"/>
    <property type="evidence" value="ECO:0007669"/>
    <property type="project" value="TreeGrafter"/>
</dbReference>
<gene>
    <name evidence="4" type="ORF">C1280_26130</name>
</gene>
<dbReference type="SUPFAM" id="SSF109709">
    <property type="entry name" value="KorB DNA-binding domain-like"/>
    <property type="match status" value="1"/>
</dbReference>
<dbReference type="GO" id="GO:0003677">
    <property type="term" value="F:DNA binding"/>
    <property type="evidence" value="ECO:0007669"/>
    <property type="project" value="InterPro"/>
</dbReference>
<feature type="domain" description="ParB-like N-terminal" evidence="3">
    <location>
        <begin position="13"/>
        <end position="110"/>
    </location>
</feature>
<comment type="similarity">
    <text evidence="1">Belongs to the ParB family.</text>
</comment>
<keyword evidence="2" id="KW-0159">Chromosome partition</keyword>
<accession>A0A2Z3H042</accession>
<dbReference type="InterPro" id="IPR003115">
    <property type="entry name" value="ParB_N"/>
</dbReference>
<organism evidence="4 5">
    <name type="scientific">Gemmata obscuriglobus</name>
    <dbReference type="NCBI Taxonomy" id="114"/>
    <lineage>
        <taxon>Bacteria</taxon>
        <taxon>Pseudomonadati</taxon>
        <taxon>Planctomycetota</taxon>
        <taxon>Planctomycetia</taxon>
        <taxon>Gemmatales</taxon>
        <taxon>Gemmataceae</taxon>
        <taxon>Gemmata</taxon>
    </lineage>
</organism>
<dbReference type="Gene3D" id="3.90.1530.30">
    <property type="match status" value="1"/>
</dbReference>
<proteinExistence type="inferred from homology"/>
<dbReference type="Pfam" id="PF02195">
    <property type="entry name" value="ParB_N"/>
    <property type="match status" value="1"/>
</dbReference>